<name>A0A3P7RLW6_DIBLA</name>
<gene>
    <name evidence="1" type="ORF">DILT_LOCUS19257</name>
</gene>
<proteinExistence type="predicted"/>
<dbReference type="OrthoDB" id="2018507at2759"/>
<accession>A0A3P7RLW6</accession>
<sequence length="158" mass="16877">MCDFGSATSRVLHPGKHGPLRCQEEIENSIKSVMLRTKVKEQLSGLVADACNRLPVKCAQFGEPVDQTVCSTLCFSASFVLVYVIINKHNAPSQARPTQLFCATSVIVGGGLNSPDPFTVEMANNDVGDEQNMSGTGIQWPKSIANAAASSVTTTYLL</sequence>
<dbReference type="AlphaFoldDB" id="A0A3P7RLW6"/>
<evidence type="ECO:0000313" key="1">
    <source>
        <dbReference type="EMBL" id="VDN44066.1"/>
    </source>
</evidence>
<dbReference type="EMBL" id="UYRU01110131">
    <property type="protein sequence ID" value="VDN44066.1"/>
    <property type="molecule type" value="Genomic_DNA"/>
</dbReference>
<evidence type="ECO:0000313" key="2">
    <source>
        <dbReference type="Proteomes" id="UP000281553"/>
    </source>
</evidence>
<reference evidence="1 2" key="1">
    <citation type="submission" date="2018-11" db="EMBL/GenBank/DDBJ databases">
        <authorList>
            <consortium name="Pathogen Informatics"/>
        </authorList>
    </citation>
    <scope>NUCLEOTIDE SEQUENCE [LARGE SCALE GENOMIC DNA]</scope>
</reference>
<protein>
    <submittedName>
        <fullName evidence="1">Uncharacterized protein</fullName>
    </submittedName>
</protein>
<keyword evidence="2" id="KW-1185">Reference proteome</keyword>
<organism evidence="1 2">
    <name type="scientific">Dibothriocephalus latus</name>
    <name type="common">Fish tapeworm</name>
    <name type="synonym">Diphyllobothrium latum</name>
    <dbReference type="NCBI Taxonomy" id="60516"/>
    <lineage>
        <taxon>Eukaryota</taxon>
        <taxon>Metazoa</taxon>
        <taxon>Spiralia</taxon>
        <taxon>Lophotrochozoa</taxon>
        <taxon>Platyhelminthes</taxon>
        <taxon>Cestoda</taxon>
        <taxon>Eucestoda</taxon>
        <taxon>Diphyllobothriidea</taxon>
        <taxon>Diphyllobothriidae</taxon>
        <taxon>Dibothriocephalus</taxon>
    </lineage>
</organism>
<dbReference type="Proteomes" id="UP000281553">
    <property type="component" value="Unassembled WGS sequence"/>
</dbReference>